<dbReference type="AlphaFoldDB" id="A0A0E9UGS8"/>
<evidence type="ECO:0000313" key="1">
    <source>
        <dbReference type="EMBL" id="JAH64972.1"/>
    </source>
</evidence>
<protein>
    <submittedName>
        <fullName evidence="1">Uncharacterized protein</fullName>
    </submittedName>
</protein>
<sequence length="33" mass="3851">MSWCIPLINTHLLLFVYNTIPNVTANSQHKFSF</sequence>
<reference evidence="1" key="1">
    <citation type="submission" date="2014-11" db="EMBL/GenBank/DDBJ databases">
        <authorList>
            <person name="Amaro Gonzalez C."/>
        </authorList>
    </citation>
    <scope>NUCLEOTIDE SEQUENCE</scope>
</reference>
<dbReference type="EMBL" id="GBXM01043605">
    <property type="protein sequence ID" value="JAH64972.1"/>
    <property type="molecule type" value="Transcribed_RNA"/>
</dbReference>
<accession>A0A0E9UGS8</accession>
<organism evidence="1">
    <name type="scientific">Anguilla anguilla</name>
    <name type="common">European freshwater eel</name>
    <name type="synonym">Muraena anguilla</name>
    <dbReference type="NCBI Taxonomy" id="7936"/>
    <lineage>
        <taxon>Eukaryota</taxon>
        <taxon>Metazoa</taxon>
        <taxon>Chordata</taxon>
        <taxon>Craniata</taxon>
        <taxon>Vertebrata</taxon>
        <taxon>Euteleostomi</taxon>
        <taxon>Actinopterygii</taxon>
        <taxon>Neopterygii</taxon>
        <taxon>Teleostei</taxon>
        <taxon>Anguilliformes</taxon>
        <taxon>Anguillidae</taxon>
        <taxon>Anguilla</taxon>
    </lineage>
</organism>
<reference evidence="1" key="2">
    <citation type="journal article" date="2015" name="Fish Shellfish Immunol.">
        <title>Early steps in the European eel (Anguilla anguilla)-Vibrio vulnificus interaction in the gills: Role of the RtxA13 toxin.</title>
        <authorList>
            <person name="Callol A."/>
            <person name="Pajuelo D."/>
            <person name="Ebbesson L."/>
            <person name="Teles M."/>
            <person name="MacKenzie S."/>
            <person name="Amaro C."/>
        </authorList>
    </citation>
    <scope>NUCLEOTIDE SEQUENCE</scope>
</reference>
<name>A0A0E9UGS8_ANGAN</name>
<proteinExistence type="predicted"/>